<protein>
    <recommendedName>
        <fullName evidence="5 8">3-dehydroquinate dehydratase</fullName>
        <shortName evidence="8">3-dehydroquinase</shortName>
        <ecNumber evidence="5 8">4.2.1.10</ecNumber>
    </recommendedName>
    <alternativeName>
        <fullName evidence="8">Type II DHQase</fullName>
    </alternativeName>
</protein>
<dbReference type="CDD" id="cd00466">
    <property type="entry name" value="DHQase_II"/>
    <property type="match status" value="1"/>
</dbReference>
<dbReference type="InterPro" id="IPR001874">
    <property type="entry name" value="DHquinase_II"/>
</dbReference>
<comment type="similarity">
    <text evidence="3 8">Belongs to the type-II 3-dehydroquinase family.</text>
</comment>
<dbReference type="SUPFAM" id="SSF52304">
    <property type="entry name" value="Type II 3-dehydroquinate dehydratase"/>
    <property type="match status" value="1"/>
</dbReference>
<evidence type="ECO:0000256" key="5">
    <source>
        <dbReference type="ARBA" id="ARBA00012060"/>
    </source>
</evidence>
<proteinExistence type="inferred from homology"/>
<feature type="active site" description="Proton donor" evidence="8 9">
    <location>
        <position position="128"/>
    </location>
</feature>
<keyword evidence="8" id="KW-0028">Amino-acid biosynthesis</keyword>
<dbReference type="Proteomes" id="UP000182227">
    <property type="component" value="Unassembled WGS sequence"/>
</dbReference>
<organism evidence="12 13">
    <name type="scientific">Mycolicibacterium conceptionense</name>
    <dbReference type="NCBI Taxonomy" id="451644"/>
    <lineage>
        <taxon>Bacteria</taxon>
        <taxon>Bacillati</taxon>
        <taxon>Actinomycetota</taxon>
        <taxon>Actinomycetes</taxon>
        <taxon>Mycobacteriales</taxon>
        <taxon>Mycobacteriaceae</taxon>
        <taxon>Mycolicibacterium</taxon>
    </lineage>
</organism>
<dbReference type="AlphaFoldDB" id="A0A0U1CYT1"/>
<dbReference type="NCBIfam" id="NF003807">
    <property type="entry name" value="PRK05395.1-4"/>
    <property type="match status" value="1"/>
</dbReference>
<feature type="binding site" evidence="8 10">
    <location>
        <position position="102"/>
    </location>
    <ligand>
        <name>substrate</name>
    </ligand>
</feature>
<evidence type="ECO:0000256" key="4">
    <source>
        <dbReference type="ARBA" id="ARBA00011193"/>
    </source>
</evidence>
<feature type="binding site" evidence="8 10">
    <location>
        <begin position="129"/>
        <end position="130"/>
    </location>
    <ligand>
        <name>substrate</name>
    </ligand>
</feature>
<dbReference type="HAMAP" id="MF_00169">
    <property type="entry name" value="AroQ"/>
    <property type="match status" value="1"/>
</dbReference>
<evidence type="ECO:0000256" key="6">
    <source>
        <dbReference type="ARBA" id="ARBA00023141"/>
    </source>
</evidence>
<dbReference type="Pfam" id="PF01220">
    <property type="entry name" value="DHquinase_II"/>
    <property type="match status" value="1"/>
</dbReference>
<comment type="function">
    <text evidence="8">Catalyzes a trans-dehydration via an enolate intermediate.</text>
</comment>
<comment type="subunit">
    <text evidence="4 8">Homododecamer.</text>
</comment>
<feature type="active site" description="Proton acceptor" evidence="8 9">
    <location>
        <position position="51"/>
    </location>
</feature>
<dbReference type="PIRSF" id="PIRSF001399">
    <property type="entry name" value="DHquinase_II"/>
    <property type="match status" value="1"/>
</dbReference>
<dbReference type="PANTHER" id="PTHR21272:SF3">
    <property type="entry name" value="CATABOLIC 3-DEHYDROQUINASE"/>
    <property type="match status" value="1"/>
</dbReference>
<evidence type="ECO:0000256" key="7">
    <source>
        <dbReference type="ARBA" id="ARBA00023239"/>
    </source>
</evidence>
<evidence type="ECO:0000256" key="8">
    <source>
        <dbReference type="HAMAP-Rule" id="MF_00169"/>
    </source>
</evidence>
<dbReference type="GO" id="GO:0009423">
    <property type="term" value="P:chorismate biosynthetic process"/>
    <property type="evidence" value="ECO:0007669"/>
    <property type="project" value="UniProtKB-UniRule"/>
</dbReference>
<evidence type="ECO:0000256" key="9">
    <source>
        <dbReference type="PIRSR" id="PIRSR001399-1"/>
    </source>
</evidence>
<dbReference type="GO" id="GO:0003855">
    <property type="term" value="F:3-dehydroquinate dehydratase activity"/>
    <property type="evidence" value="ECO:0007669"/>
    <property type="project" value="UniProtKB-UniRule"/>
</dbReference>
<evidence type="ECO:0000256" key="11">
    <source>
        <dbReference type="PIRSR" id="PIRSR001399-3"/>
    </source>
</evidence>
<accession>A0A0U1CYT1</accession>
<reference evidence="12 13" key="1">
    <citation type="submission" date="2015-03" db="EMBL/GenBank/DDBJ databases">
        <authorList>
            <person name="Murphy D."/>
        </authorList>
    </citation>
    <scope>NUCLEOTIDE SEQUENCE [LARGE SCALE GENOMIC DNA]</scope>
    <source>
        <strain evidence="12 13">D16</strain>
    </source>
</reference>
<dbReference type="Gene3D" id="3.40.50.9100">
    <property type="entry name" value="Dehydroquinase, class II"/>
    <property type="match status" value="1"/>
</dbReference>
<evidence type="ECO:0000256" key="2">
    <source>
        <dbReference type="ARBA" id="ARBA00004902"/>
    </source>
</evidence>
<dbReference type="GO" id="GO:0019631">
    <property type="term" value="P:quinate catabolic process"/>
    <property type="evidence" value="ECO:0007669"/>
    <property type="project" value="TreeGrafter"/>
</dbReference>
<evidence type="ECO:0000256" key="1">
    <source>
        <dbReference type="ARBA" id="ARBA00001864"/>
    </source>
</evidence>
<gene>
    <name evidence="8 12" type="primary">aroQ</name>
    <name evidence="12" type="ORF">BN970_00811</name>
</gene>
<dbReference type="NCBIfam" id="NF003806">
    <property type="entry name" value="PRK05395.1-3"/>
    <property type="match status" value="1"/>
</dbReference>
<sequence>MLPDHNPRVDLDAVKPAGTVLKVTARPGKPCLLLVNGPNLNMLGTRQPEIYGSTTLAQIEQRVAEVAAGFGFELRAVQSNHEGVLVDAIQAARGDCTGIIINPAAYSHTSVAIRDALSAVELPVVEVHLSNIHTRETFRHHSYVSAVAEVVIAGAGPAGYEYAVRYLAERQS</sequence>
<evidence type="ECO:0000256" key="10">
    <source>
        <dbReference type="PIRSR" id="PIRSR001399-2"/>
    </source>
</evidence>
<feature type="binding site" evidence="8 10">
    <location>
        <position position="139"/>
    </location>
    <ligand>
        <name>substrate</name>
    </ligand>
</feature>
<keyword evidence="7 8" id="KW-0456">Lyase</keyword>
<dbReference type="NCBIfam" id="NF003804">
    <property type="entry name" value="PRK05395.1-1"/>
    <property type="match status" value="1"/>
</dbReference>
<feature type="binding site" evidence="8 10">
    <location>
        <position position="108"/>
    </location>
    <ligand>
        <name>substrate</name>
    </ligand>
</feature>
<feature type="binding site" evidence="8 10">
    <location>
        <position position="115"/>
    </location>
    <ligand>
        <name>substrate</name>
    </ligand>
</feature>
<dbReference type="GO" id="GO:0009073">
    <property type="term" value="P:aromatic amino acid family biosynthetic process"/>
    <property type="evidence" value="ECO:0007669"/>
    <property type="project" value="UniProtKB-KW"/>
</dbReference>
<evidence type="ECO:0000313" key="12">
    <source>
        <dbReference type="EMBL" id="CQD04742.1"/>
    </source>
</evidence>
<evidence type="ECO:0000313" key="13">
    <source>
        <dbReference type="Proteomes" id="UP000182227"/>
    </source>
</evidence>
<dbReference type="NCBIfam" id="NF003805">
    <property type="entry name" value="PRK05395.1-2"/>
    <property type="match status" value="1"/>
</dbReference>
<evidence type="ECO:0000256" key="3">
    <source>
        <dbReference type="ARBA" id="ARBA00011037"/>
    </source>
</evidence>
<dbReference type="InterPro" id="IPR036441">
    <property type="entry name" value="DHquinase_II_sf"/>
</dbReference>
<comment type="catalytic activity">
    <reaction evidence="1 8">
        <text>3-dehydroquinate = 3-dehydroshikimate + H2O</text>
        <dbReference type="Rhea" id="RHEA:21096"/>
        <dbReference type="ChEBI" id="CHEBI:15377"/>
        <dbReference type="ChEBI" id="CHEBI:16630"/>
        <dbReference type="ChEBI" id="CHEBI:32364"/>
        <dbReference type="EC" id="4.2.1.10"/>
    </reaction>
</comment>
<name>A0A0U1CYT1_9MYCO</name>
<dbReference type="EMBL" id="CTEF01000001">
    <property type="protein sequence ID" value="CQD04742.1"/>
    <property type="molecule type" value="Genomic_DNA"/>
</dbReference>
<dbReference type="PROSITE" id="PS01029">
    <property type="entry name" value="DEHYDROQUINASE_II"/>
    <property type="match status" value="1"/>
</dbReference>
<dbReference type="UniPathway" id="UPA00053">
    <property type="reaction ID" value="UER00086"/>
</dbReference>
<dbReference type="GO" id="GO:0008652">
    <property type="term" value="P:amino acid biosynthetic process"/>
    <property type="evidence" value="ECO:0007669"/>
    <property type="project" value="UniProtKB-KW"/>
</dbReference>
<dbReference type="PANTHER" id="PTHR21272">
    <property type="entry name" value="CATABOLIC 3-DEHYDROQUINASE"/>
    <property type="match status" value="1"/>
</dbReference>
<dbReference type="NCBIfam" id="TIGR01088">
    <property type="entry name" value="aroQ"/>
    <property type="match status" value="1"/>
</dbReference>
<comment type="pathway">
    <text evidence="2 8">Metabolic intermediate biosynthesis; chorismate biosynthesis; chorismate from D-erythrose 4-phosphate and phosphoenolpyruvate: step 3/7.</text>
</comment>
<keyword evidence="6 8" id="KW-0057">Aromatic amino acid biosynthesis</keyword>
<dbReference type="InterPro" id="IPR018509">
    <property type="entry name" value="DHquinase_II_CS"/>
</dbReference>
<feature type="site" description="Transition state stabilizer" evidence="8 11">
    <location>
        <position position="46"/>
    </location>
</feature>
<dbReference type="EC" id="4.2.1.10" evidence="5 8"/>